<dbReference type="Gene3D" id="4.10.60.10">
    <property type="entry name" value="Zinc finger, CCHC-type"/>
    <property type="match status" value="1"/>
</dbReference>
<accession>A0A9K3IPI6</accession>
<dbReference type="InterPro" id="IPR036875">
    <property type="entry name" value="Znf_CCHC_sf"/>
</dbReference>
<comment type="caution">
    <text evidence="3">The sequence shown here is derived from an EMBL/GenBank/DDBJ whole genome shotgun (WGS) entry which is preliminary data.</text>
</comment>
<gene>
    <name evidence="3" type="ORF">HanXRQr2_Chr07g0315411</name>
</gene>
<feature type="domain" description="CCHC-type" evidence="2">
    <location>
        <begin position="178"/>
        <end position="193"/>
    </location>
</feature>
<dbReference type="GO" id="GO:0008270">
    <property type="term" value="F:zinc ion binding"/>
    <property type="evidence" value="ECO:0007669"/>
    <property type="project" value="UniProtKB-KW"/>
</dbReference>
<dbReference type="InterPro" id="IPR001878">
    <property type="entry name" value="Znf_CCHC"/>
</dbReference>
<proteinExistence type="predicted"/>
<sequence length="284" mass="31698">MNNRNAQQDVSLYYRGNKLEVTPSPKIKTAFSADGSSGTTASTVTQSGGYTSSYSSFDLNFTTPSPQRQNSTNLQCNVTLNIQNGQNLSPEVAKQHMTSLAAMLESYESLVAGRIGNPMLTKKDYDQIDAEELELMDIKWCLASAVRRAEKFTQIIGRDEFHEMGASLIGFDKSKVTCFCCKEKGHFKRECKNKEATGRQDGKNDYYQKSIFHQLAQQPSSSHATEVEKKKAYLVNQDDQKVAEGFSWDKDIPVGSGLVAQILEVGEVKTKAKRTKIFRSSERE</sequence>
<reference evidence="3" key="2">
    <citation type="submission" date="2020-06" db="EMBL/GenBank/DDBJ databases">
        <title>Helianthus annuus Genome sequencing and assembly Release 2.</title>
        <authorList>
            <person name="Gouzy J."/>
            <person name="Langlade N."/>
            <person name="Munos S."/>
        </authorList>
    </citation>
    <scope>NUCLEOTIDE SEQUENCE</scope>
    <source>
        <tissue evidence="3">Leaves</tissue>
    </source>
</reference>
<dbReference type="SUPFAM" id="SSF57756">
    <property type="entry name" value="Retrovirus zinc finger-like domains"/>
    <property type="match status" value="1"/>
</dbReference>
<evidence type="ECO:0000259" key="2">
    <source>
        <dbReference type="PROSITE" id="PS50158"/>
    </source>
</evidence>
<keyword evidence="4" id="KW-1185">Reference proteome</keyword>
<dbReference type="GO" id="GO:0003676">
    <property type="term" value="F:nucleic acid binding"/>
    <property type="evidence" value="ECO:0007669"/>
    <property type="project" value="InterPro"/>
</dbReference>
<evidence type="ECO:0000313" key="4">
    <source>
        <dbReference type="Proteomes" id="UP000215914"/>
    </source>
</evidence>
<protein>
    <submittedName>
        <fullName evidence="3">Transcription factor interactor and regulator CCHC(Zn) family</fullName>
    </submittedName>
</protein>
<dbReference type="AlphaFoldDB" id="A0A9K3IPI6"/>
<dbReference type="Gramene" id="mRNA:HanXRQr2_Chr07g0315411">
    <property type="protein sequence ID" value="CDS:HanXRQr2_Chr07g0315411.1"/>
    <property type="gene ID" value="HanXRQr2_Chr07g0315411"/>
</dbReference>
<dbReference type="EMBL" id="MNCJ02000322">
    <property type="protein sequence ID" value="KAF5800382.1"/>
    <property type="molecule type" value="Genomic_DNA"/>
</dbReference>
<reference evidence="3" key="1">
    <citation type="journal article" date="2017" name="Nature">
        <title>The sunflower genome provides insights into oil metabolism, flowering and Asterid evolution.</title>
        <authorList>
            <person name="Badouin H."/>
            <person name="Gouzy J."/>
            <person name="Grassa C.J."/>
            <person name="Murat F."/>
            <person name="Staton S.E."/>
            <person name="Cottret L."/>
            <person name="Lelandais-Briere C."/>
            <person name="Owens G.L."/>
            <person name="Carrere S."/>
            <person name="Mayjonade B."/>
            <person name="Legrand L."/>
            <person name="Gill N."/>
            <person name="Kane N.C."/>
            <person name="Bowers J.E."/>
            <person name="Hubner S."/>
            <person name="Bellec A."/>
            <person name="Berard A."/>
            <person name="Berges H."/>
            <person name="Blanchet N."/>
            <person name="Boniface M.C."/>
            <person name="Brunel D."/>
            <person name="Catrice O."/>
            <person name="Chaidir N."/>
            <person name="Claudel C."/>
            <person name="Donnadieu C."/>
            <person name="Faraut T."/>
            <person name="Fievet G."/>
            <person name="Helmstetter N."/>
            <person name="King M."/>
            <person name="Knapp S.J."/>
            <person name="Lai Z."/>
            <person name="Le Paslier M.C."/>
            <person name="Lippi Y."/>
            <person name="Lorenzon L."/>
            <person name="Mandel J.R."/>
            <person name="Marage G."/>
            <person name="Marchand G."/>
            <person name="Marquand E."/>
            <person name="Bret-Mestries E."/>
            <person name="Morien E."/>
            <person name="Nambeesan S."/>
            <person name="Nguyen T."/>
            <person name="Pegot-Espagnet P."/>
            <person name="Pouilly N."/>
            <person name="Raftis F."/>
            <person name="Sallet E."/>
            <person name="Schiex T."/>
            <person name="Thomas J."/>
            <person name="Vandecasteele C."/>
            <person name="Vares D."/>
            <person name="Vear F."/>
            <person name="Vautrin S."/>
            <person name="Crespi M."/>
            <person name="Mangin B."/>
            <person name="Burke J.M."/>
            <person name="Salse J."/>
            <person name="Munos S."/>
            <person name="Vincourt P."/>
            <person name="Rieseberg L.H."/>
            <person name="Langlade N.B."/>
        </authorList>
    </citation>
    <scope>NUCLEOTIDE SEQUENCE</scope>
    <source>
        <tissue evidence="3">Leaves</tissue>
    </source>
</reference>
<evidence type="ECO:0000256" key="1">
    <source>
        <dbReference type="PROSITE-ProRule" id="PRU00047"/>
    </source>
</evidence>
<keyword evidence="1" id="KW-0862">Zinc</keyword>
<evidence type="ECO:0000313" key="3">
    <source>
        <dbReference type="EMBL" id="KAF5800382.1"/>
    </source>
</evidence>
<dbReference type="Proteomes" id="UP000215914">
    <property type="component" value="Unassembled WGS sequence"/>
</dbReference>
<keyword evidence="1" id="KW-0479">Metal-binding</keyword>
<dbReference type="PROSITE" id="PS50158">
    <property type="entry name" value="ZF_CCHC"/>
    <property type="match status" value="1"/>
</dbReference>
<name>A0A9K3IPI6_HELAN</name>
<keyword evidence="1" id="KW-0863">Zinc-finger</keyword>
<organism evidence="3 4">
    <name type="scientific">Helianthus annuus</name>
    <name type="common">Common sunflower</name>
    <dbReference type="NCBI Taxonomy" id="4232"/>
    <lineage>
        <taxon>Eukaryota</taxon>
        <taxon>Viridiplantae</taxon>
        <taxon>Streptophyta</taxon>
        <taxon>Embryophyta</taxon>
        <taxon>Tracheophyta</taxon>
        <taxon>Spermatophyta</taxon>
        <taxon>Magnoliopsida</taxon>
        <taxon>eudicotyledons</taxon>
        <taxon>Gunneridae</taxon>
        <taxon>Pentapetalae</taxon>
        <taxon>asterids</taxon>
        <taxon>campanulids</taxon>
        <taxon>Asterales</taxon>
        <taxon>Asteraceae</taxon>
        <taxon>Asteroideae</taxon>
        <taxon>Heliantheae alliance</taxon>
        <taxon>Heliantheae</taxon>
        <taxon>Helianthus</taxon>
    </lineage>
</organism>